<dbReference type="Proteomes" id="UP000639772">
    <property type="component" value="Chromosome 10"/>
</dbReference>
<proteinExistence type="predicted"/>
<name>A0A835QB36_VANPL</name>
<sequence>MSIDKIDCQLVAAFSFIYLALLLHPLASSPPSITSSTGAATLSADTSILFSSFQLFTSEAPPQHVDQQTLVERLVRRPSAPPPTFPQCTSSIDTCGTHLLMTYPFPSPSPVSASTATVPSLTTHMYCLPEPGEEEVGDKGVGAVDREDSYETSEMGWEAKFSGMEGEGEGMVKIWALGWKEMEGR</sequence>
<protein>
    <submittedName>
        <fullName evidence="1">Uncharacterized protein</fullName>
    </submittedName>
</protein>
<organism evidence="1 2">
    <name type="scientific">Vanilla planifolia</name>
    <name type="common">Vanilla</name>
    <dbReference type="NCBI Taxonomy" id="51239"/>
    <lineage>
        <taxon>Eukaryota</taxon>
        <taxon>Viridiplantae</taxon>
        <taxon>Streptophyta</taxon>
        <taxon>Embryophyta</taxon>
        <taxon>Tracheophyta</taxon>
        <taxon>Spermatophyta</taxon>
        <taxon>Magnoliopsida</taxon>
        <taxon>Liliopsida</taxon>
        <taxon>Asparagales</taxon>
        <taxon>Orchidaceae</taxon>
        <taxon>Vanilloideae</taxon>
        <taxon>Vanilleae</taxon>
        <taxon>Vanilla</taxon>
    </lineage>
</organism>
<evidence type="ECO:0000313" key="1">
    <source>
        <dbReference type="EMBL" id="KAG0465678.1"/>
    </source>
</evidence>
<reference evidence="1 2" key="1">
    <citation type="journal article" date="2020" name="Nat. Food">
        <title>A phased Vanilla planifolia genome enables genetic improvement of flavour and production.</title>
        <authorList>
            <person name="Hasing T."/>
            <person name="Tang H."/>
            <person name="Brym M."/>
            <person name="Khazi F."/>
            <person name="Huang T."/>
            <person name="Chambers A.H."/>
        </authorList>
    </citation>
    <scope>NUCLEOTIDE SEQUENCE [LARGE SCALE GENOMIC DNA]</scope>
    <source>
        <tissue evidence="1">Leaf</tissue>
    </source>
</reference>
<accession>A0A835QB36</accession>
<dbReference type="EMBL" id="JADCNM010000010">
    <property type="protein sequence ID" value="KAG0465678.1"/>
    <property type="molecule type" value="Genomic_DNA"/>
</dbReference>
<gene>
    <name evidence="1" type="ORF">HPP92_019842</name>
</gene>
<evidence type="ECO:0000313" key="2">
    <source>
        <dbReference type="Proteomes" id="UP000639772"/>
    </source>
</evidence>
<dbReference type="AlphaFoldDB" id="A0A835QB36"/>
<comment type="caution">
    <text evidence="1">The sequence shown here is derived from an EMBL/GenBank/DDBJ whole genome shotgun (WGS) entry which is preliminary data.</text>
</comment>